<protein>
    <submittedName>
        <fullName evidence="1">Uncharacterized protein</fullName>
    </submittedName>
</protein>
<evidence type="ECO:0000313" key="1">
    <source>
        <dbReference type="EMBL" id="SEG74883.1"/>
    </source>
</evidence>
<name>A0AAQ1GAF5_9GAMM</name>
<evidence type="ECO:0000313" key="2">
    <source>
        <dbReference type="Proteomes" id="UP000243518"/>
    </source>
</evidence>
<dbReference type="Proteomes" id="UP000243518">
    <property type="component" value="Unassembled WGS sequence"/>
</dbReference>
<proteinExistence type="predicted"/>
<dbReference type="RefSeq" id="WP_235005836.1">
    <property type="nucleotide sequence ID" value="NZ_FNVE01000027.1"/>
</dbReference>
<organism evidence="1 2">
    <name type="scientific">Halopseudomonas aestusnigri</name>
    <dbReference type="NCBI Taxonomy" id="857252"/>
    <lineage>
        <taxon>Bacteria</taxon>
        <taxon>Pseudomonadati</taxon>
        <taxon>Pseudomonadota</taxon>
        <taxon>Gammaproteobacteria</taxon>
        <taxon>Pseudomonadales</taxon>
        <taxon>Pseudomonadaceae</taxon>
        <taxon>Halopseudomonas</taxon>
    </lineage>
</organism>
<sequence>MTLVIVSHDLRPSLNFAWNEDARKDKKTPLEPDGLLVATDTAITTSDTGVTLLSGFRKSYEVPVKVWRPYFLGAYFHSYRTTYLETSCFIAFAGSTLTAQHVLNSITEHLGKLRISYRRGSSSPGEYCVVRHCQKNDLEQGQGVDQWGDDMFLPQDIEALLTADVIADNILYSINESLRSARRYKLDAKSLQQMQTDFAAGIYCPVSRKHSLYTFRMDKAPDDNGIYEVFAKKDEINWNQVAVLGMRAEHEADAQAVLDDCIKSCTPPGDALFDFLNSAIDKAQQSGSNAIDRPSVLKRFEGGRLEKVRHSSEL</sequence>
<dbReference type="EMBL" id="FNVE01000027">
    <property type="protein sequence ID" value="SEG74883.1"/>
    <property type="molecule type" value="Genomic_DNA"/>
</dbReference>
<comment type="caution">
    <text evidence="1">The sequence shown here is derived from an EMBL/GenBank/DDBJ whole genome shotgun (WGS) entry which is preliminary data.</text>
</comment>
<keyword evidence="2" id="KW-1185">Reference proteome</keyword>
<reference evidence="1 2" key="1">
    <citation type="submission" date="2016-10" db="EMBL/GenBank/DDBJ databases">
        <authorList>
            <person name="Varghese N."/>
            <person name="Submissions S."/>
        </authorList>
    </citation>
    <scope>NUCLEOTIDE SEQUENCE [LARGE SCALE GENOMIC DNA]</scope>
    <source>
        <strain evidence="1 2">CECT 8317</strain>
    </source>
</reference>
<gene>
    <name evidence="1" type="ORF">SAMN05216586_1273</name>
</gene>
<dbReference type="AlphaFoldDB" id="A0AAQ1GAF5"/>
<accession>A0AAQ1GAF5</accession>